<keyword evidence="9 11" id="KW-0472">Membrane</keyword>
<dbReference type="NCBIfam" id="TIGR00003">
    <property type="entry name" value="copper ion binding protein"/>
    <property type="match status" value="2"/>
</dbReference>
<dbReference type="Gene3D" id="3.40.1110.10">
    <property type="entry name" value="Calcium-transporting ATPase, cytoplasmic domain N"/>
    <property type="match status" value="2"/>
</dbReference>
<dbReference type="InterPro" id="IPR036412">
    <property type="entry name" value="HAD-like_sf"/>
</dbReference>
<feature type="region of interest" description="Disordered" evidence="10">
    <location>
        <begin position="902"/>
        <end position="932"/>
    </location>
</feature>
<feature type="transmembrane region" description="Helical" evidence="11">
    <location>
        <begin position="1144"/>
        <end position="1165"/>
    </location>
</feature>
<keyword evidence="3 11" id="KW-0812">Transmembrane</keyword>
<dbReference type="SUPFAM" id="SSF56784">
    <property type="entry name" value="HAD-like"/>
    <property type="match status" value="1"/>
</dbReference>
<dbReference type="SUPFAM" id="SSF81653">
    <property type="entry name" value="Calcium ATPase, transduction domain A"/>
    <property type="match status" value="1"/>
</dbReference>
<reference evidence="13" key="1">
    <citation type="submission" date="2017-08" db="EMBL/GenBank/DDBJ databases">
        <authorList>
            <person name="Polle J.E."/>
            <person name="Barry K."/>
            <person name="Cushman J."/>
            <person name="Schmutz J."/>
            <person name="Tran D."/>
            <person name="Hathwaick L.T."/>
            <person name="Yim W.C."/>
            <person name="Jenkins J."/>
            <person name="Mckie-Krisberg Z.M."/>
            <person name="Prochnik S."/>
            <person name="Lindquist E."/>
            <person name="Dockter R.B."/>
            <person name="Adam C."/>
            <person name="Molina H."/>
            <person name="Bunkerborg J."/>
            <person name="Jin E."/>
            <person name="Buchheim M."/>
            <person name="Magnuson J."/>
        </authorList>
    </citation>
    <scope>NUCLEOTIDE SEQUENCE</scope>
    <source>
        <strain evidence="13">CCAP 19/18</strain>
    </source>
</reference>
<dbReference type="Pfam" id="PF00403">
    <property type="entry name" value="HMA"/>
    <property type="match status" value="3"/>
</dbReference>
<dbReference type="InterPro" id="IPR023298">
    <property type="entry name" value="ATPase_P-typ_TM_dom_sf"/>
</dbReference>
<dbReference type="PROSITE" id="PS01047">
    <property type="entry name" value="HMA_1"/>
    <property type="match status" value="3"/>
</dbReference>
<dbReference type="Gene3D" id="3.40.50.1000">
    <property type="entry name" value="HAD superfamily/HAD-like"/>
    <property type="match status" value="2"/>
</dbReference>
<dbReference type="SUPFAM" id="SSF55008">
    <property type="entry name" value="HMA, heavy metal-associated domain"/>
    <property type="match status" value="3"/>
</dbReference>
<feature type="region of interest" description="Disordered" evidence="10">
    <location>
        <begin position="633"/>
        <end position="716"/>
    </location>
</feature>
<proteinExistence type="inferred from homology"/>
<dbReference type="InterPro" id="IPR017969">
    <property type="entry name" value="Heavy-metal-associated_CS"/>
</dbReference>
<keyword evidence="4" id="KW-0479">Metal-binding</keyword>
<evidence type="ECO:0000256" key="8">
    <source>
        <dbReference type="ARBA" id="ARBA00023008"/>
    </source>
</evidence>
<dbReference type="InterPro" id="IPR036163">
    <property type="entry name" value="HMA_dom_sf"/>
</dbReference>
<dbReference type="NCBIfam" id="TIGR01494">
    <property type="entry name" value="ATPase_P-type"/>
    <property type="match status" value="2"/>
</dbReference>
<dbReference type="SFLD" id="SFLDF00027">
    <property type="entry name" value="p-type_atpase"/>
    <property type="match status" value="1"/>
</dbReference>
<dbReference type="PRINTS" id="PR00120">
    <property type="entry name" value="HATPASE"/>
</dbReference>
<keyword evidence="6" id="KW-1278">Translocase</keyword>
<dbReference type="Gene3D" id="3.30.70.100">
    <property type="match status" value="3"/>
</dbReference>
<dbReference type="Pfam" id="PF00702">
    <property type="entry name" value="Hydrolase"/>
    <property type="match status" value="1"/>
</dbReference>
<dbReference type="InterPro" id="IPR001757">
    <property type="entry name" value="P_typ_ATPase"/>
</dbReference>
<dbReference type="InterPro" id="IPR059000">
    <property type="entry name" value="ATPase_P-type_domA"/>
</dbReference>
<evidence type="ECO:0000256" key="7">
    <source>
        <dbReference type="ARBA" id="ARBA00022989"/>
    </source>
</evidence>
<evidence type="ECO:0000313" key="13">
    <source>
        <dbReference type="EMBL" id="KAF5841526.1"/>
    </source>
</evidence>
<evidence type="ECO:0000259" key="12">
    <source>
        <dbReference type="PROSITE" id="PS50846"/>
    </source>
</evidence>
<evidence type="ECO:0000256" key="5">
    <source>
        <dbReference type="ARBA" id="ARBA00022737"/>
    </source>
</evidence>
<dbReference type="EMBL" id="MU069483">
    <property type="protein sequence ID" value="KAF5841526.1"/>
    <property type="molecule type" value="Genomic_DNA"/>
</dbReference>
<protein>
    <recommendedName>
        <fullName evidence="12">HMA domain-containing protein</fullName>
    </recommendedName>
</protein>
<organism evidence="13 14">
    <name type="scientific">Dunaliella salina</name>
    <name type="common">Green alga</name>
    <name type="synonym">Protococcus salinus</name>
    <dbReference type="NCBI Taxonomy" id="3046"/>
    <lineage>
        <taxon>Eukaryota</taxon>
        <taxon>Viridiplantae</taxon>
        <taxon>Chlorophyta</taxon>
        <taxon>core chlorophytes</taxon>
        <taxon>Chlorophyceae</taxon>
        <taxon>CS clade</taxon>
        <taxon>Chlamydomonadales</taxon>
        <taxon>Dunaliellaceae</taxon>
        <taxon>Dunaliella</taxon>
    </lineage>
</organism>
<keyword evidence="8" id="KW-0186">Copper</keyword>
<keyword evidence="7 11" id="KW-1133">Transmembrane helix</keyword>
<dbReference type="InterPro" id="IPR008250">
    <property type="entry name" value="ATPase_P-typ_transduc_dom_A_sf"/>
</dbReference>
<accession>A0ABQ7H3U0</accession>
<dbReference type="PROSITE" id="PS50846">
    <property type="entry name" value="HMA_2"/>
    <property type="match status" value="3"/>
</dbReference>
<feature type="transmembrane region" description="Helical" evidence="11">
    <location>
        <begin position="556"/>
        <end position="577"/>
    </location>
</feature>
<evidence type="ECO:0000256" key="3">
    <source>
        <dbReference type="ARBA" id="ARBA00022692"/>
    </source>
</evidence>
<evidence type="ECO:0000256" key="11">
    <source>
        <dbReference type="SAM" id="Phobius"/>
    </source>
</evidence>
<evidence type="ECO:0000256" key="10">
    <source>
        <dbReference type="SAM" id="MobiDB-lite"/>
    </source>
</evidence>
<evidence type="ECO:0000313" key="14">
    <source>
        <dbReference type="Proteomes" id="UP000815325"/>
    </source>
</evidence>
<dbReference type="Pfam" id="PF00122">
    <property type="entry name" value="E1-E2_ATPase"/>
    <property type="match status" value="1"/>
</dbReference>
<name>A0ABQ7H3U0_DUNSA</name>
<dbReference type="Gene3D" id="2.70.150.10">
    <property type="entry name" value="Calcium-transporting ATPase, cytoplasmic transduction domain A"/>
    <property type="match status" value="1"/>
</dbReference>
<feature type="compositionally biased region" description="Gly residues" evidence="10">
    <location>
        <begin position="910"/>
        <end position="932"/>
    </location>
</feature>
<comment type="subcellular location">
    <subcellularLocation>
        <location evidence="1">Membrane</location>
    </subcellularLocation>
</comment>
<feature type="region of interest" description="Disordered" evidence="10">
    <location>
        <begin position="786"/>
        <end position="855"/>
    </location>
</feature>
<feature type="region of interest" description="Disordered" evidence="10">
    <location>
        <begin position="1251"/>
        <end position="1295"/>
    </location>
</feature>
<dbReference type="InterPro" id="IPR023299">
    <property type="entry name" value="ATPase_P-typ_cyto_dom_N"/>
</dbReference>
<keyword evidence="5" id="KW-0677">Repeat</keyword>
<dbReference type="SFLD" id="SFLDG00002">
    <property type="entry name" value="C1.7:_P-type_atpase_like"/>
    <property type="match status" value="1"/>
</dbReference>
<dbReference type="SUPFAM" id="SSF81665">
    <property type="entry name" value="Calcium ATPase, transmembrane domain M"/>
    <property type="match status" value="1"/>
</dbReference>
<evidence type="ECO:0000256" key="2">
    <source>
        <dbReference type="ARBA" id="ARBA00006024"/>
    </source>
</evidence>
<comment type="similarity">
    <text evidence="2">Belongs to the cation transport ATPase (P-type) (TC 3.A.3) family. Type IB subfamily.</text>
</comment>
<evidence type="ECO:0000256" key="9">
    <source>
        <dbReference type="ARBA" id="ARBA00023136"/>
    </source>
</evidence>
<feature type="compositionally biased region" description="Polar residues" evidence="10">
    <location>
        <begin position="663"/>
        <end position="685"/>
    </location>
</feature>
<dbReference type="PROSITE" id="PS00154">
    <property type="entry name" value="ATPASE_E1_E2"/>
    <property type="match status" value="1"/>
</dbReference>
<dbReference type="InterPro" id="IPR006121">
    <property type="entry name" value="HMA_dom"/>
</dbReference>
<feature type="domain" description="HMA" evidence="12">
    <location>
        <begin position="18"/>
        <end position="84"/>
    </location>
</feature>
<dbReference type="SUPFAM" id="SSF81660">
    <property type="entry name" value="Metal cation-transporting ATPase, ATP-binding domain N"/>
    <property type="match status" value="1"/>
</dbReference>
<evidence type="ECO:0000256" key="4">
    <source>
        <dbReference type="ARBA" id="ARBA00022723"/>
    </source>
</evidence>
<feature type="compositionally biased region" description="Basic and acidic residues" evidence="10">
    <location>
        <begin position="1285"/>
        <end position="1295"/>
    </location>
</feature>
<dbReference type="PANTHER" id="PTHR46594">
    <property type="entry name" value="P-TYPE CATION-TRANSPORTING ATPASE"/>
    <property type="match status" value="1"/>
</dbReference>
<dbReference type="PRINTS" id="PR00119">
    <property type="entry name" value="CATATPASE"/>
</dbReference>
<dbReference type="InterPro" id="IPR023214">
    <property type="entry name" value="HAD_sf"/>
</dbReference>
<keyword evidence="14" id="KW-1185">Reference proteome</keyword>
<feature type="compositionally biased region" description="Low complexity" evidence="10">
    <location>
        <begin position="827"/>
        <end position="847"/>
    </location>
</feature>
<dbReference type="PANTHER" id="PTHR46594:SF4">
    <property type="entry name" value="P-TYPE CATION-TRANSPORTING ATPASE"/>
    <property type="match status" value="1"/>
</dbReference>
<evidence type="ECO:0000256" key="6">
    <source>
        <dbReference type="ARBA" id="ARBA00022967"/>
    </source>
</evidence>
<dbReference type="SFLD" id="SFLDS00003">
    <property type="entry name" value="Haloacid_Dehalogenase"/>
    <property type="match status" value="1"/>
</dbReference>
<comment type="caution">
    <text evidence="13">The sequence shown here is derived from an EMBL/GenBank/DDBJ whole genome shotgun (WGS) entry which is preliminary data.</text>
</comment>
<gene>
    <name evidence="13" type="ORF">DUNSADRAFT_12454</name>
</gene>
<feature type="domain" description="HMA" evidence="12">
    <location>
        <begin position="176"/>
        <end position="242"/>
    </location>
</feature>
<feature type="transmembrane region" description="Helical" evidence="11">
    <location>
        <begin position="263"/>
        <end position="285"/>
    </location>
</feature>
<dbReference type="InterPro" id="IPR044492">
    <property type="entry name" value="P_typ_ATPase_HD_dom"/>
</dbReference>
<evidence type="ECO:0000256" key="1">
    <source>
        <dbReference type="ARBA" id="ARBA00004370"/>
    </source>
</evidence>
<dbReference type="InterPro" id="IPR018303">
    <property type="entry name" value="ATPase_P-typ_P_site"/>
</dbReference>
<feature type="domain" description="HMA" evidence="12">
    <location>
        <begin position="99"/>
        <end position="167"/>
    </location>
</feature>
<dbReference type="InterPro" id="IPR006122">
    <property type="entry name" value="HMA_Cu_ion-bd"/>
</dbReference>
<dbReference type="CDD" id="cd00371">
    <property type="entry name" value="HMA"/>
    <property type="match status" value="3"/>
</dbReference>
<feature type="transmembrane region" description="Helical" evidence="11">
    <location>
        <begin position="1116"/>
        <end position="1138"/>
    </location>
</feature>
<sequence length="1295" mass="133935">MLSSSKGSCNGASGLSMAHAKVRISGMTCASCSSAVEGALGSVPGVKHASVALLQETAEVEFDEDITQPGALVEAVEGCGFDATLVAVRGSKQREGGPQVISLQVFGMTCASCSSAVERALMGVEGVEEARVALTQGEAEVRCQPGQGEGIGNALVSAVEDAGFEAKLIDRGQGQETVKLKVGGMTCAACLSSVESAVRRLPGVLRVSASLMGGTAEVCYNGNTTGPRSIIAAITDAGFSAEPAGPDSDGRDVTDANTQELQYWWRLFSSSLMFTVPVFFVAMILPRLPGHSVLTEPMLFGFPVFQLTKWALTTPVQYVIGWRFHAGAWKAIKRGGANMDVLVSLGTNASYLYSVISILHHHLSNHHATGEYVPTDFFETAAMLVTLVLCGKYLECSAKGKTSEALTKLLHLMPETATLVELDKDGTLISQQEVPSLLIHKGDILKVLPGGKIPMDGVVVAGGAYLNESMVTGESLPVWKGVGAPVIGGTISTGATLLCGKVRPPVGSEQRPASPVRIQSPRLIGIASRDGATLLYVAGACGTFPASWLPYGHTPFLFALLFGISVMVIACPCALGLATPTAVMVGTGVAASLGILIKGAAALERAFHVRTVVFDKTGTLTQGNPQVMAVHLLPYPAPPTHSTANARSAHSRGDVHDQPHSGGASNDQPHGPTSGTTSAHSSGNSAALPARPQSASSHTQASPLAPPQSPAQHKNDSSTWCSTLIALHELALLLGSAESSSEHPLARAMLTWCRSHCRVPTPAPVHAWGEGPGHAVGTSAAAAAAAGGSGGGSKAGEACGFDKGGGMEGGLQTRQQGSQVAGIPHSQQQHQQQQHQQQHQQQQQQQQGCPNDGEVLFPAPLDAVVSPGMGIACRASLGSAQQDTTLQQRLAQATAAAAEVEAETSSEAGLQGGGLARAGEGTSGGARGEGVGQQGVPVVVGNRLLMQRSGVRMPPLEGLMAPLEESGHTCVLVAVCGLVVAVVAVTDPPKPEAPAVVSALQSQGVTCVMLTGDNARTGRGVGRALGVSQVFAEMLPADKVNKVRELQSRGAVVAMVGDGINDSPALAAADVGMAIGSGTDIAIEAADYVLMRNDLSDVVTALDVSRVTFNRIRLNYFWAMGYNVLMIPLAAGVAYPITQVQLPPWVAGTCMAFSSVSVVLSSLALRRYRRPQLAQLRSQAPYSQIEPSRLLSGEATAVTSAPHVPPSTVARILGGSAADAQEMAGPMGTKHRVSKIARSLLPGLARAVQKGGIKSHEKQGKQELMPLKADVEEGTDLDVEVGGSGREKLLWRGGS</sequence>
<dbReference type="Proteomes" id="UP000815325">
    <property type="component" value="Unassembled WGS sequence"/>
</dbReference>